<evidence type="ECO:0000313" key="2">
    <source>
        <dbReference type="EMBL" id="TRY87574.1"/>
    </source>
</evidence>
<comment type="caution">
    <text evidence="2">The sequence shown here is derived from an EMBL/GenBank/DDBJ whole genome shotgun (WGS) entry which is preliminary data.</text>
</comment>
<feature type="non-terminal residue" evidence="2">
    <location>
        <position position="1"/>
    </location>
</feature>
<dbReference type="AlphaFoldDB" id="A0A553QCB6"/>
<protein>
    <submittedName>
        <fullName evidence="2">Uncharacterized protein</fullName>
    </submittedName>
</protein>
<organism evidence="2 3">
    <name type="scientific">Danionella cerebrum</name>
    <dbReference type="NCBI Taxonomy" id="2873325"/>
    <lineage>
        <taxon>Eukaryota</taxon>
        <taxon>Metazoa</taxon>
        <taxon>Chordata</taxon>
        <taxon>Craniata</taxon>
        <taxon>Vertebrata</taxon>
        <taxon>Euteleostomi</taxon>
        <taxon>Actinopterygii</taxon>
        <taxon>Neopterygii</taxon>
        <taxon>Teleostei</taxon>
        <taxon>Ostariophysi</taxon>
        <taxon>Cypriniformes</taxon>
        <taxon>Danionidae</taxon>
        <taxon>Danioninae</taxon>
        <taxon>Danionella</taxon>
    </lineage>
</organism>
<name>A0A553QCB6_9TELE</name>
<keyword evidence="1" id="KW-1133">Transmembrane helix</keyword>
<keyword evidence="1" id="KW-0812">Transmembrane</keyword>
<keyword evidence="3" id="KW-1185">Reference proteome</keyword>
<accession>A0A553QCB6</accession>
<gene>
    <name evidence="2" type="ORF">DNTS_005967</name>
</gene>
<sequence>KSSHLMFSMVSSGIGATVWTAVLIMLLGVMDAAAKMLGVLPEDMMLELEEPTVFTRGFLACTTTLLVYGKHMYLLSCFTSHLLKIALLTLGM</sequence>
<feature type="transmembrane region" description="Helical" evidence="1">
    <location>
        <begin position="7"/>
        <end position="30"/>
    </location>
</feature>
<keyword evidence="1" id="KW-0472">Membrane</keyword>
<reference evidence="2 3" key="1">
    <citation type="journal article" date="2019" name="Sci. Data">
        <title>Hybrid genome assembly and annotation of Danionella translucida.</title>
        <authorList>
            <person name="Kadobianskyi M."/>
            <person name="Schulze L."/>
            <person name="Schuelke M."/>
            <person name="Judkewitz B."/>
        </authorList>
    </citation>
    <scope>NUCLEOTIDE SEQUENCE [LARGE SCALE GENOMIC DNA]</scope>
    <source>
        <strain evidence="2 3">Bolton</strain>
    </source>
</reference>
<dbReference type="Proteomes" id="UP000316079">
    <property type="component" value="Unassembled WGS sequence"/>
</dbReference>
<evidence type="ECO:0000256" key="1">
    <source>
        <dbReference type="SAM" id="Phobius"/>
    </source>
</evidence>
<dbReference type="EMBL" id="SRMA01026116">
    <property type="protein sequence ID" value="TRY87574.1"/>
    <property type="molecule type" value="Genomic_DNA"/>
</dbReference>
<evidence type="ECO:0000313" key="3">
    <source>
        <dbReference type="Proteomes" id="UP000316079"/>
    </source>
</evidence>
<proteinExistence type="predicted"/>